<dbReference type="EMBL" id="BQNJ01000002">
    <property type="protein sequence ID" value="GKH04464.1"/>
    <property type="molecule type" value="Genomic_DNA"/>
</dbReference>
<dbReference type="RefSeq" id="WP_002571608.1">
    <property type="nucleotide sequence ID" value="NZ_BQNJ01000002.1"/>
</dbReference>
<reference evidence="2 3" key="1">
    <citation type="submission" date="2018-08" db="EMBL/GenBank/DDBJ databases">
        <title>A genome reference for cultivated species of the human gut microbiota.</title>
        <authorList>
            <person name="Zou Y."/>
            <person name="Xue W."/>
            <person name="Luo G."/>
        </authorList>
    </citation>
    <scope>NUCLEOTIDE SEQUENCE [LARGE SCALE GENOMIC DNA]</scope>
    <source>
        <strain evidence="2 3">TF05-11AC</strain>
    </source>
</reference>
<comment type="caution">
    <text evidence="2">The sequence shown here is derived from an EMBL/GenBank/DDBJ whole genome shotgun (WGS) entry which is preliminary data.</text>
</comment>
<protein>
    <submittedName>
        <fullName evidence="2">Uncharacterized protein</fullName>
    </submittedName>
</protein>
<sequence>MAVDPWSNDACRGYVIWTMENSGFKPKEITQAVTELYTAFDFQTIEEVARHYYNSSFLLRVKLSRSFTFAHFKFHL</sequence>
<accession>A0A3E4TVY0</accession>
<dbReference type="Proteomes" id="UP001055091">
    <property type="component" value="Unassembled WGS sequence"/>
</dbReference>
<dbReference type="Proteomes" id="UP000261257">
    <property type="component" value="Unassembled WGS sequence"/>
</dbReference>
<dbReference type="EMBL" id="QSSQ01000040">
    <property type="protein sequence ID" value="RGL96525.1"/>
    <property type="molecule type" value="Genomic_DNA"/>
</dbReference>
<organism evidence="2 3">
    <name type="scientific">Hungatella hathewayi</name>
    <dbReference type="NCBI Taxonomy" id="154046"/>
    <lineage>
        <taxon>Bacteria</taxon>
        <taxon>Bacillati</taxon>
        <taxon>Bacillota</taxon>
        <taxon>Clostridia</taxon>
        <taxon>Lachnospirales</taxon>
        <taxon>Lachnospiraceae</taxon>
        <taxon>Hungatella</taxon>
    </lineage>
</organism>
<evidence type="ECO:0000313" key="1">
    <source>
        <dbReference type="EMBL" id="GKH04464.1"/>
    </source>
</evidence>
<gene>
    <name evidence="1" type="ORF">CE91St55_64450</name>
    <name evidence="2" type="ORF">DXC39_26330</name>
</gene>
<proteinExistence type="predicted"/>
<dbReference type="AlphaFoldDB" id="A0A3E4TVY0"/>
<reference evidence="1" key="2">
    <citation type="submission" date="2022-01" db="EMBL/GenBank/DDBJ databases">
        <title>Novel bile acid biosynthetic pathways are enriched in the microbiome of centenarians.</title>
        <authorList>
            <person name="Sato Y."/>
            <person name="Atarashi K."/>
            <person name="Plichta R.D."/>
            <person name="Arai Y."/>
            <person name="Sasajima S."/>
            <person name="Kearney M.S."/>
            <person name="Suda W."/>
            <person name="Takeshita K."/>
            <person name="Sasaki T."/>
            <person name="Okamoto S."/>
            <person name="Skelly N.A."/>
            <person name="Okamura Y."/>
            <person name="Vlamakis H."/>
            <person name="Li Y."/>
            <person name="Tanoue T."/>
            <person name="Takei H."/>
            <person name="Nittono H."/>
            <person name="Narushima S."/>
            <person name="Irie J."/>
            <person name="Itoh H."/>
            <person name="Moriya K."/>
            <person name="Sugiura Y."/>
            <person name="Suematsu M."/>
            <person name="Moritoki N."/>
            <person name="Shibata S."/>
            <person name="Littman R.D."/>
            <person name="Fischbach A.M."/>
            <person name="Uwamino Y."/>
            <person name="Inoue T."/>
            <person name="Honda A."/>
            <person name="Hattori M."/>
            <person name="Murai T."/>
            <person name="Xavier J.R."/>
            <person name="Hirose N."/>
            <person name="Honda K."/>
        </authorList>
    </citation>
    <scope>NUCLEOTIDE SEQUENCE</scope>
    <source>
        <strain evidence="1">CE91-St55</strain>
    </source>
</reference>
<evidence type="ECO:0000313" key="3">
    <source>
        <dbReference type="Proteomes" id="UP000261257"/>
    </source>
</evidence>
<evidence type="ECO:0000313" key="2">
    <source>
        <dbReference type="EMBL" id="RGL96525.1"/>
    </source>
</evidence>
<name>A0A3E4TVY0_9FIRM</name>